<reference evidence="3" key="2">
    <citation type="journal article" date="2021" name="Sci. Data">
        <title>Chromosome-scale genome sequencing, assembly and annotation of six genomes from subfamily Leishmaniinae.</title>
        <authorList>
            <person name="Almutairi H."/>
            <person name="Urbaniak M.D."/>
            <person name="Bates M.D."/>
            <person name="Jariyapan N."/>
            <person name="Kwakye-Nuako G."/>
            <person name="Thomaz Soccol V."/>
            <person name="Al-Salem W.S."/>
            <person name="Dillon R.J."/>
            <person name="Bates P.A."/>
            <person name="Gatherer D."/>
        </authorList>
    </citation>
    <scope>NUCLEOTIDE SEQUENCE [LARGE SCALE GENOMIC DNA]</scope>
</reference>
<protein>
    <submittedName>
        <fullName evidence="2">Uncharacterized protein</fullName>
    </submittedName>
</protein>
<comment type="caution">
    <text evidence="2">The sequence shown here is derived from an EMBL/GenBank/DDBJ whole genome shotgun (WGS) entry which is preliminary data.</text>
</comment>
<gene>
    <name evidence="2" type="ORF">LSCM1_06705</name>
</gene>
<feature type="region of interest" description="Disordered" evidence="1">
    <location>
        <begin position="68"/>
        <end position="93"/>
    </location>
</feature>
<dbReference type="Proteomes" id="UP000673552">
    <property type="component" value="Unassembled WGS sequence"/>
</dbReference>
<evidence type="ECO:0000256" key="1">
    <source>
        <dbReference type="SAM" id="MobiDB-lite"/>
    </source>
</evidence>
<sequence>MLLRARGPVSEACVHRFAHAARTNTIGAVLSSFTEAARVCSHGKKLMLAWDELWWVWEGMDWATLTESPLQTETPPKRIHWRSSPTRYQRAAK</sequence>
<name>A0A836GXP5_9TRYP</name>
<proteinExistence type="predicted"/>
<dbReference type="AlphaFoldDB" id="A0A836GXP5"/>
<keyword evidence="3" id="KW-1185">Reference proteome</keyword>
<organism evidence="2 3">
    <name type="scientific">Leishmania martiniquensis</name>
    <dbReference type="NCBI Taxonomy" id="1580590"/>
    <lineage>
        <taxon>Eukaryota</taxon>
        <taxon>Discoba</taxon>
        <taxon>Euglenozoa</taxon>
        <taxon>Kinetoplastea</taxon>
        <taxon>Metakinetoplastina</taxon>
        <taxon>Trypanosomatida</taxon>
        <taxon>Trypanosomatidae</taxon>
        <taxon>Leishmaniinae</taxon>
        <taxon>Leishmania</taxon>
    </lineage>
</organism>
<dbReference type="KEGG" id="lmat:92516627"/>
<dbReference type="EMBL" id="JAFEUZ010000018">
    <property type="protein sequence ID" value="KAG5481029.1"/>
    <property type="molecule type" value="Genomic_DNA"/>
</dbReference>
<accession>A0A836GXP5</accession>
<reference evidence="3" key="1">
    <citation type="journal article" date="2021" name="Microbiol. Resour. Announc.">
        <title>LGAAP: Leishmaniinae Genome Assembly and Annotation Pipeline.</title>
        <authorList>
            <person name="Almutairi H."/>
            <person name="Urbaniak M.D."/>
            <person name="Bates M.D."/>
            <person name="Jariyapan N."/>
            <person name="Kwakye-Nuako G."/>
            <person name="Thomaz-Soccol V."/>
            <person name="Al-Salem W.S."/>
            <person name="Dillon R.J."/>
            <person name="Bates P.A."/>
            <person name="Gatherer D."/>
        </authorList>
    </citation>
    <scope>NUCLEOTIDE SEQUENCE [LARGE SCALE GENOMIC DNA]</scope>
</reference>
<dbReference type="GeneID" id="92516627"/>
<evidence type="ECO:0000313" key="2">
    <source>
        <dbReference type="EMBL" id="KAG5481029.1"/>
    </source>
</evidence>
<evidence type="ECO:0000313" key="3">
    <source>
        <dbReference type="Proteomes" id="UP000673552"/>
    </source>
</evidence>
<dbReference type="RefSeq" id="XP_067179462.1">
    <property type="nucleotide sequence ID" value="XM_067324115.1"/>
</dbReference>